<reference evidence="1 2" key="1">
    <citation type="submission" date="2024-03" db="EMBL/GenBank/DDBJ databases">
        <authorList>
            <person name="Gkanogiannis A."/>
            <person name="Becerra Lopez-Lavalle L."/>
        </authorList>
    </citation>
    <scope>NUCLEOTIDE SEQUENCE [LARGE SCALE GENOMIC DNA]</scope>
</reference>
<keyword evidence="2" id="KW-1185">Reference proteome</keyword>
<dbReference type="Proteomes" id="UP001642487">
    <property type="component" value="Chromosome 11"/>
</dbReference>
<name>A0ABP0XZT5_9ROSI</name>
<gene>
    <name evidence="1" type="ORF">CITCOLO1_LOCUS4955</name>
</gene>
<sequence>MRRKGSRWAKLLLSNGGRGELGEQWRSIKGWKIMRCKERNEESSREIVPENRREGDWEFKRENFGSNKVGFLFSILFFENSFKSSGRGAILKRGRTIVKATTDGVLKSTESLYRVRDIPPSLILSTS</sequence>
<organism evidence="1 2">
    <name type="scientific">Citrullus colocynthis</name>
    <name type="common">colocynth</name>
    <dbReference type="NCBI Taxonomy" id="252529"/>
    <lineage>
        <taxon>Eukaryota</taxon>
        <taxon>Viridiplantae</taxon>
        <taxon>Streptophyta</taxon>
        <taxon>Embryophyta</taxon>
        <taxon>Tracheophyta</taxon>
        <taxon>Spermatophyta</taxon>
        <taxon>Magnoliopsida</taxon>
        <taxon>eudicotyledons</taxon>
        <taxon>Gunneridae</taxon>
        <taxon>Pentapetalae</taxon>
        <taxon>rosids</taxon>
        <taxon>fabids</taxon>
        <taxon>Cucurbitales</taxon>
        <taxon>Cucurbitaceae</taxon>
        <taxon>Benincaseae</taxon>
        <taxon>Citrullus</taxon>
    </lineage>
</organism>
<dbReference type="EMBL" id="OZ021745">
    <property type="protein sequence ID" value="CAK9313242.1"/>
    <property type="molecule type" value="Genomic_DNA"/>
</dbReference>
<protein>
    <submittedName>
        <fullName evidence="1">Uncharacterized protein</fullName>
    </submittedName>
</protein>
<accession>A0ABP0XZT5</accession>
<evidence type="ECO:0000313" key="1">
    <source>
        <dbReference type="EMBL" id="CAK9313242.1"/>
    </source>
</evidence>
<evidence type="ECO:0000313" key="2">
    <source>
        <dbReference type="Proteomes" id="UP001642487"/>
    </source>
</evidence>
<proteinExistence type="predicted"/>